<evidence type="ECO:0000259" key="5">
    <source>
        <dbReference type="PROSITE" id="PS50931"/>
    </source>
</evidence>
<comment type="similarity">
    <text evidence="1">Belongs to the LysR transcriptional regulatory family.</text>
</comment>
<keyword evidence="7" id="KW-1185">Reference proteome</keyword>
<dbReference type="Pfam" id="PF00126">
    <property type="entry name" value="HTH_1"/>
    <property type="match status" value="1"/>
</dbReference>
<dbReference type="EMBL" id="JAGTUF010000005">
    <property type="protein sequence ID" value="MBR9971728.1"/>
    <property type="molecule type" value="Genomic_DNA"/>
</dbReference>
<evidence type="ECO:0000256" key="1">
    <source>
        <dbReference type="ARBA" id="ARBA00009437"/>
    </source>
</evidence>
<dbReference type="Gene3D" id="1.10.10.10">
    <property type="entry name" value="Winged helix-like DNA-binding domain superfamily/Winged helix DNA-binding domain"/>
    <property type="match status" value="1"/>
</dbReference>
<keyword evidence="4" id="KW-0804">Transcription</keyword>
<name>A0ABS5IBC3_9PROT</name>
<organism evidence="6 7">
    <name type="scientific">Magnetospirillum sulfuroxidans</name>
    <dbReference type="NCBI Taxonomy" id="611300"/>
    <lineage>
        <taxon>Bacteria</taxon>
        <taxon>Pseudomonadati</taxon>
        <taxon>Pseudomonadota</taxon>
        <taxon>Alphaproteobacteria</taxon>
        <taxon>Rhodospirillales</taxon>
        <taxon>Rhodospirillaceae</taxon>
        <taxon>Magnetospirillum</taxon>
    </lineage>
</organism>
<keyword evidence="3" id="KW-0238">DNA-binding</keyword>
<protein>
    <submittedName>
        <fullName evidence="6">LysR family transcriptional regulator</fullName>
    </submittedName>
</protein>
<dbReference type="SUPFAM" id="SSF46785">
    <property type="entry name" value="Winged helix' DNA-binding domain"/>
    <property type="match status" value="1"/>
</dbReference>
<dbReference type="CDD" id="cd08421">
    <property type="entry name" value="PBP2_LTTR_like_1"/>
    <property type="match status" value="1"/>
</dbReference>
<dbReference type="PANTHER" id="PTHR30419:SF2">
    <property type="entry name" value="LYSR FAMILY TRANSCRIPTIONAL REGULATOR"/>
    <property type="match status" value="1"/>
</dbReference>
<dbReference type="Gene3D" id="3.40.190.290">
    <property type="match status" value="1"/>
</dbReference>
<dbReference type="InterPro" id="IPR050950">
    <property type="entry name" value="HTH-type_LysR_regulators"/>
</dbReference>
<dbReference type="PROSITE" id="PS50931">
    <property type="entry name" value="HTH_LYSR"/>
    <property type="match status" value="1"/>
</dbReference>
<reference evidence="6 7" key="1">
    <citation type="submission" date="2021-04" db="EMBL/GenBank/DDBJ databases">
        <title>Magnetospirillum sulfuroxidans sp. nov., a facultative chemolithoautotrophic sulfur-oxidizing alphaproteobacterium isolated from freshwater sediment and proposals for Paramagetospirillum gen. nov., and Magnetospirillaceae fam. nov.</title>
        <authorList>
            <person name="Koziaeva V."/>
            <person name="Geelhoed J.S."/>
            <person name="Sorokin D.Y."/>
            <person name="Grouzdev D.S."/>
        </authorList>
    </citation>
    <scope>NUCLEOTIDE SEQUENCE [LARGE SCALE GENOMIC DNA]</scope>
    <source>
        <strain evidence="6 7">J10</strain>
    </source>
</reference>
<evidence type="ECO:0000256" key="3">
    <source>
        <dbReference type="ARBA" id="ARBA00023125"/>
    </source>
</evidence>
<dbReference type="InterPro" id="IPR036388">
    <property type="entry name" value="WH-like_DNA-bd_sf"/>
</dbReference>
<dbReference type="InterPro" id="IPR036390">
    <property type="entry name" value="WH_DNA-bd_sf"/>
</dbReference>
<dbReference type="SUPFAM" id="SSF53850">
    <property type="entry name" value="Periplasmic binding protein-like II"/>
    <property type="match status" value="1"/>
</dbReference>
<keyword evidence="2" id="KW-0805">Transcription regulation</keyword>
<evidence type="ECO:0000313" key="7">
    <source>
        <dbReference type="Proteomes" id="UP000680714"/>
    </source>
</evidence>
<dbReference type="PANTHER" id="PTHR30419">
    <property type="entry name" value="HTH-TYPE TRANSCRIPTIONAL REGULATOR YBHD"/>
    <property type="match status" value="1"/>
</dbReference>
<accession>A0ABS5IBC3</accession>
<dbReference type="Pfam" id="PF03466">
    <property type="entry name" value="LysR_substrate"/>
    <property type="match status" value="1"/>
</dbReference>
<sequence>MRFDPADLRLFLNVAMTGSITLGAERTHLAIASASARLRGMEDHLGTALLERKRRGIELTAAGRVLEGHARQILAQMETMRADLSEYAHGRRGRIHLLCNTVTLVEFLPQALGPFLAAHPLIDVDIEEHPSRRIVAAIADGLADIGIAAYAAASPRLDTTLFRRDRLVVAAAPDHPLAGRDAVHFAEVLDCDFVGLGSDSAIHDLLATQAAQAGRRMKFRTRLRTFAGICELAALGVGIAVVPEAAARRAALKHALIALPLADGWASRDLMVCVRRQKLQPPLVTALLAALAQAP</sequence>
<dbReference type="RefSeq" id="WP_211547766.1">
    <property type="nucleotide sequence ID" value="NZ_JAGTUF010000005.1"/>
</dbReference>
<dbReference type="InterPro" id="IPR000847">
    <property type="entry name" value="LysR_HTH_N"/>
</dbReference>
<evidence type="ECO:0000256" key="2">
    <source>
        <dbReference type="ARBA" id="ARBA00023015"/>
    </source>
</evidence>
<dbReference type="Proteomes" id="UP000680714">
    <property type="component" value="Unassembled WGS sequence"/>
</dbReference>
<proteinExistence type="inferred from homology"/>
<evidence type="ECO:0000313" key="6">
    <source>
        <dbReference type="EMBL" id="MBR9971728.1"/>
    </source>
</evidence>
<evidence type="ECO:0000256" key="4">
    <source>
        <dbReference type="ARBA" id="ARBA00023163"/>
    </source>
</evidence>
<comment type="caution">
    <text evidence="6">The sequence shown here is derived from an EMBL/GenBank/DDBJ whole genome shotgun (WGS) entry which is preliminary data.</text>
</comment>
<dbReference type="InterPro" id="IPR005119">
    <property type="entry name" value="LysR_subst-bd"/>
</dbReference>
<gene>
    <name evidence="6" type="ORF">KEC16_08370</name>
</gene>
<feature type="domain" description="HTH lysR-type" evidence="5">
    <location>
        <begin position="3"/>
        <end position="60"/>
    </location>
</feature>